<dbReference type="Proteomes" id="UP000701801">
    <property type="component" value="Unassembled WGS sequence"/>
</dbReference>
<dbReference type="PANTHER" id="PTHR10039">
    <property type="entry name" value="AMELOGENIN"/>
    <property type="match status" value="1"/>
</dbReference>
<accession>A0A9N9LVV0</accession>
<feature type="region of interest" description="Disordered" evidence="2">
    <location>
        <begin position="369"/>
        <end position="407"/>
    </location>
</feature>
<reference evidence="4" key="1">
    <citation type="submission" date="2021-07" db="EMBL/GenBank/DDBJ databases">
        <authorList>
            <person name="Durling M."/>
        </authorList>
    </citation>
    <scope>NUCLEOTIDE SEQUENCE</scope>
</reference>
<gene>
    <name evidence="4" type="ORF">HYALB_00003595</name>
</gene>
<dbReference type="Pfam" id="PF03184">
    <property type="entry name" value="DDE_1"/>
    <property type="match status" value="1"/>
</dbReference>
<feature type="region of interest" description="Disordered" evidence="2">
    <location>
        <begin position="1"/>
        <end position="20"/>
    </location>
</feature>
<evidence type="ECO:0000256" key="2">
    <source>
        <dbReference type="SAM" id="MobiDB-lite"/>
    </source>
</evidence>
<dbReference type="GO" id="GO:0003677">
    <property type="term" value="F:DNA binding"/>
    <property type="evidence" value="ECO:0007669"/>
    <property type="project" value="UniProtKB-KW"/>
</dbReference>
<dbReference type="InterPro" id="IPR006600">
    <property type="entry name" value="HTH_CenpB_DNA-bd_dom"/>
</dbReference>
<feature type="compositionally biased region" description="Basic and acidic residues" evidence="2">
    <location>
        <begin position="369"/>
        <end position="379"/>
    </location>
</feature>
<dbReference type="EMBL" id="CAJVRM010000574">
    <property type="protein sequence ID" value="CAG8982160.1"/>
    <property type="molecule type" value="Genomic_DNA"/>
</dbReference>
<evidence type="ECO:0000313" key="5">
    <source>
        <dbReference type="Proteomes" id="UP000701801"/>
    </source>
</evidence>
<feature type="compositionally biased region" description="Basic residues" evidence="2">
    <location>
        <begin position="380"/>
        <end position="391"/>
    </location>
</feature>
<evidence type="ECO:0000313" key="4">
    <source>
        <dbReference type="EMBL" id="CAG8982160.1"/>
    </source>
</evidence>
<dbReference type="AlphaFoldDB" id="A0A9N9LVV0"/>
<dbReference type="OrthoDB" id="5425890at2759"/>
<feature type="compositionally biased region" description="Basic and acidic residues" evidence="2">
    <location>
        <begin position="398"/>
        <end position="407"/>
    </location>
</feature>
<sequence length="874" mass="99600">MDRASQVLAQGVPPGVPTSYRALADHHSNVSHSTLHHRARRRPSREEKAQGQQYLKPYEEEVIVKYLLKMSNLGYPIQIKFIPSLAYSVTRHRPTTERPRRAPGHNWAKVLEKRHPILLARRFKALDWNRYEKNIHRKVTHWFEVIKDVLQDPAVLAENVYNMDETGVMLSMLGSVKVLVSKYDERDYRGARVKRTTVTAIEYISGNGRYLNPMIIWPASTHRSNWATFPTPGWQYAYSDSGYTDSKISLEWLKRIFDPETKERANKKLRVLICDGFRTHETLEILEFSAFAPLKAAYRDQVDRLEQGGINTIGKEHFTSLYSPTRKLAFTLKNIKAGFAVRRSTKLLVLGRAKVISYEDLEEARAKRAEKDAAKEAKQNKGKAKGKRGQKCKNATPKADEVEVDKAEADESNAVKTKRGRKRVFDGHKGLSDSATDLRPLLAKRGELVPVVLSSYNFTLDIKALFEEGHLLEAVDAGREEACEANPADFLRQLVVYASGLFIWAATACLFIREGKRFARKRLDTILQSSSSSITTPEKHLNKLYLAVLTHSISLDFSDEEKEEACDMLKHILRSTVVLLLPLSTSALSRLLQVSREYVDSTFNDPHTILDIPDDPTRQLRLHHPSFRDFIVNKDRCGNFWVDKKQAQGTLATCCIELMMSKTLKKDICELHAPGYQVTQVESGRLQQCLPPEVKYACLYWVQHLQRSGSLAYNSDEAHRFLQEHLLHWLEALGWMGRTSEGIQAILSLEALISANESSSLHSFIHDTKRFVLYNQSVIEKALLQLYCSAIMFALENSIVKRQFKKEMLPLIQMKSKVRSGWSATLQTLEGHSRPVNSVAFSPHSIIVLDNWVTKDKKPVLWLPPDYRPTSIAV</sequence>
<proteinExistence type="predicted"/>
<keyword evidence="5" id="KW-1185">Reference proteome</keyword>
<keyword evidence="1" id="KW-0238">DNA-binding</keyword>
<comment type="caution">
    <text evidence="4">The sequence shown here is derived from an EMBL/GenBank/DDBJ whole genome shotgun (WGS) entry which is preliminary data.</text>
</comment>
<feature type="domain" description="HTH CENPB-type" evidence="3">
    <location>
        <begin position="47"/>
        <end position="121"/>
    </location>
</feature>
<feature type="region of interest" description="Disordered" evidence="2">
    <location>
        <begin position="26"/>
        <end position="52"/>
    </location>
</feature>
<dbReference type="InterPro" id="IPR004875">
    <property type="entry name" value="DDE_SF_endonuclease_dom"/>
</dbReference>
<evidence type="ECO:0000256" key="1">
    <source>
        <dbReference type="ARBA" id="ARBA00023125"/>
    </source>
</evidence>
<evidence type="ECO:0000259" key="3">
    <source>
        <dbReference type="PROSITE" id="PS51253"/>
    </source>
</evidence>
<organism evidence="4 5">
    <name type="scientific">Hymenoscyphus albidus</name>
    <dbReference type="NCBI Taxonomy" id="595503"/>
    <lineage>
        <taxon>Eukaryota</taxon>
        <taxon>Fungi</taxon>
        <taxon>Dikarya</taxon>
        <taxon>Ascomycota</taxon>
        <taxon>Pezizomycotina</taxon>
        <taxon>Leotiomycetes</taxon>
        <taxon>Helotiales</taxon>
        <taxon>Helotiaceae</taxon>
        <taxon>Hymenoscyphus</taxon>
    </lineage>
</organism>
<protein>
    <recommendedName>
        <fullName evidence="3">HTH CENPB-type domain-containing protein</fullName>
    </recommendedName>
</protein>
<dbReference type="PROSITE" id="PS51253">
    <property type="entry name" value="HTH_CENPB"/>
    <property type="match status" value="1"/>
</dbReference>
<name>A0A9N9LVV0_9HELO</name>
<feature type="compositionally biased region" description="Basic residues" evidence="2">
    <location>
        <begin position="34"/>
        <end position="43"/>
    </location>
</feature>